<dbReference type="PANTHER" id="PTHR38459">
    <property type="entry name" value="PROPHAGE BACTOPRENOL-LINKED GLUCOSE TRANSLOCASE HOMOLOG"/>
    <property type="match status" value="1"/>
</dbReference>
<dbReference type="PANTHER" id="PTHR38459:SF6">
    <property type="entry name" value="ARABINOGALACTAN BIOSYNTHESIS RECRUITING PROTEIN RV3789"/>
    <property type="match status" value="1"/>
</dbReference>
<evidence type="ECO:0000256" key="2">
    <source>
        <dbReference type="ARBA" id="ARBA00009399"/>
    </source>
</evidence>
<evidence type="ECO:0000256" key="4">
    <source>
        <dbReference type="ARBA" id="ARBA00022989"/>
    </source>
</evidence>
<comment type="caution">
    <text evidence="8">The sequence shown here is derived from an EMBL/GenBank/DDBJ whole genome shotgun (WGS) entry which is preliminary data.</text>
</comment>
<comment type="similarity">
    <text evidence="2">Belongs to the GtrA family.</text>
</comment>
<feature type="transmembrane region" description="Helical" evidence="6">
    <location>
        <begin position="41"/>
        <end position="63"/>
    </location>
</feature>
<reference evidence="8 9" key="1">
    <citation type="submission" date="2018-06" db="EMBL/GenBank/DDBJ databases">
        <title>Genomic Encyclopedia of Archaeal and Bacterial Type Strains, Phase II (KMG-II): from individual species to whole genera.</title>
        <authorList>
            <person name="Goeker M."/>
        </authorList>
    </citation>
    <scope>NUCLEOTIDE SEQUENCE [LARGE SCALE GENOMIC DNA]</scope>
    <source>
        <strain evidence="8 9">DSM 22009</strain>
    </source>
</reference>
<dbReference type="Pfam" id="PF04138">
    <property type="entry name" value="GtrA_DPMS_TM"/>
    <property type="match status" value="1"/>
</dbReference>
<sequence>MRRAPAWAAKLRRYAVTGGLAAVVDLGAFAVLAAWGAAVPIAAVLSFLIANVANYLLSARFAFASRPSWRTYPLFLAAAGIGLCVNVAVTTIAASGMGVPLIAAKIAGIGVAFAVNFTLAYVVVFTRQ</sequence>
<dbReference type="GO" id="GO:0005886">
    <property type="term" value="C:plasma membrane"/>
    <property type="evidence" value="ECO:0007669"/>
    <property type="project" value="TreeGrafter"/>
</dbReference>
<keyword evidence="4 6" id="KW-1133">Transmembrane helix</keyword>
<evidence type="ECO:0000313" key="9">
    <source>
        <dbReference type="Proteomes" id="UP000248916"/>
    </source>
</evidence>
<dbReference type="GO" id="GO:0000271">
    <property type="term" value="P:polysaccharide biosynthetic process"/>
    <property type="evidence" value="ECO:0007669"/>
    <property type="project" value="InterPro"/>
</dbReference>
<gene>
    <name evidence="8" type="ORF">LX81_00476</name>
</gene>
<evidence type="ECO:0000313" key="8">
    <source>
        <dbReference type="EMBL" id="PZX18783.1"/>
    </source>
</evidence>
<dbReference type="EMBL" id="QKZL01000002">
    <property type="protein sequence ID" value="PZX18783.1"/>
    <property type="molecule type" value="Genomic_DNA"/>
</dbReference>
<feature type="transmembrane region" description="Helical" evidence="6">
    <location>
        <begin position="102"/>
        <end position="124"/>
    </location>
</feature>
<keyword evidence="3 6" id="KW-0812">Transmembrane</keyword>
<dbReference type="RefSeq" id="WP_111535687.1">
    <property type="nucleotide sequence ID" value="NZ_QKZL01000002.1"/>
</dbReference>
<organism evidence="8 9">
    <name type="scientific">Palleronia aestuarii</name>
    <dbReference type="NCBI Taxonomy" id="568105"/>
    <lineage>
        <taxon>Bacteria</taxon>
        <taxon>Pseudomonadati</taxon>
        <taxon>Pseudomonadota</taxon>
        <taxon>Alphaproteobacteria</taxon>
        <taxon>Rhodobacterales</taxon>
        <taxon>Roseobacteraceae</taxon>
        <taxon>Palleronia</taxon>
    </lineage>
</organism>
<proteinExistence type="inferred from homology"/>
<protein>
    <submittedName>
        <fullName evidence="8">Putative flippase GtrA</fullName>
    </submittedName>
</protein>
<accession>A0A2W7NH46</accession>
<name>A0A2W7NH46_9RHOB</name>
<feature type="transmembrane region" description="Helical" evidence="6">
    <location>
        <begin position="12"/>
        <end position="35"/>
    </location>
</feature>
<keyword evidence="9" id="KW-1185">Reference proteome</keyword>
<feature type="domain" description="GtrA/DPMS transmembrane" evidence="7">
    <location>
        <begin position="13"/>
        <end position="125"/>
    </location>
</feature>
<comment type="subcellular location">
    <subcellularLocation>
        <location evidence="1">Membrane</location>
        <topology evidence="1">Multi-pass membrane protein</topology>
    </subcellularLocation>
</comment>
<dbReference type="OrthoDB" id="8388119at2"/>
<evidence type="ECO:0000256" key="6">
    <source>
        <dbReference type="SAM" id="Phobius"/>
    </source>
</evidence>
<dbReference type="Proteomes" id="UP000248916">
    <property type="component" value="Unassembled WGS sequence"/>
</dbReference>
<dbReference type="InterPro" id="IPR007267">
    <property type="entry name" value="GtrA_DPMS_TM"/>
</dbReference>
<dbReference type="InterPro" id="IPR051401">
    <property type="entry name" value="GtrA_CellWall_Glycosyl"/>
</dbReference>
<dbReference type="AlphaFoldDB" id="A0A2W7NH46"/>
<feature type="transmembrane region" description="Helical" evidence="6">
    <location>
        <begin position="75"/>
        <end position="96"/>
    </location>
</feature>
<evidence type="ECO:0000256" key="5">
    <source>
        <dbReference type="ARBA" id="ARBA00023136"/>
    </source>
</evidence>
<evidence type="ECO:0000259" key="7">
    <source>
        <dbReference type="Pfam" id="PF04138"/>
    </source>
</evidence>
<keyword evidence="5 6" id="KW-0472">Membrane</keyword>
<evidence type="ECO:0000256" key="1">
    <source>
        <dbReference type="ARBA" id="ARBA00004141"/>
    </source>
</evidence>
<evidence type="ECO:0000256" key="3">
    <source>
        <dbReference type="ARBA" id="ARBA00022692"/>
    </source>
</evidence>